<sequence>MLRRMFSNNSDLVMVMLVVGILTVLFVPIPSGLLDFLILVNVSFAMLILLLTFYMGRPVEFSTFPSLLLIATLFRLSLNVAATRLILTDANAGRVIGAIGSYVIGGNYVIGMIVFLILVVVQYVVVTNGAQRVSEVAARFTLDSMPGQQMSIDADLNMGFIDQEEAKRRRKTLEKETGFYGAMDGASKFVKGDAIAGIVILLINIVGGLVIGVMQMGMRWDEALHTFTLLTVGDGIVTQVPALVIAVGTGIIVTRSASDSNLSTEVLRQMTSFPKTMFIVAAALSAMLFLPGIPSLPVLAIICVLLSIGYVVRRKAGGGEPVPGAAAAAGDFGKDAAPAAAGESNPYDMLKVEPVEILVGANLAPLVSGDETIFMERISAIRKQYALESGMVLPRVRFRAAQALGANAYELNVFGVLAGRGEIMPDRILAIHAGGEPRPLKGIETREPTYGLPAVWIEESERELARASRYTLVDAITVFITHLSEVLKQQSAMLLTRTETDRLLQRIRDQQPGLVEELVPTIVSISDIQKILQNLLREKVSIRNLELILETLADVGRNSKDLGYLTEVIRQKLGAAICQSLLGDLAALHVLTLDPDIEQNLTQSLREAESGAALVVEPRLAEQLLNRLATHAERMMKSNMLPVLLCSPDLRRHLRLLCERVIPHMRIISMAEVPNSISLKAYATVSMV</sequence>
<keyword evidence="1" id="KW-0969">Cilium</keyword>
<keyword evidence="1" id="KW-0282">Flagellum</keyword>
<reference evidence="1" key="1">
    <citation type="submission" date="2024-11" db="EMBL/GenBank/DDBJ databases">
        <title>Description of Massilia orientalis sp. nov., isolated from rhizosphere soil of Ageratina adenophora.</title>
        <authorList>
            <person name="Wang Y."/>
        </authorList>
    </citation>
    <scope>NUCLEOTIDE SEQUENCE</scope>
    <source>
        <strain evidence="1">YIM B02787</strain>
    </source>
</reference>
<protein>
    <submittedName>
        <fullName evidence="1">Flagellar biosynthesis protein FlhA</fullName>
    </submittedName>
</protein>
<keyword evidence="2" id="KW-1185">Reference proteome</keyword>
<organism evidence="1 2">
    <name type="scientific">Massilia orientalis</name>
    <dbReference type="NCBI Taxonomy" id="3050128"/>
    <lineage>
        <taxon>Bacteria</taxon>
        <taxon>Pseudomonadati</taxon>
        <taxon>Pseudomonadota</taxon>
        <taxon>Betaproteobacteria</taxon>
        <taxon>Burkholderiales</taxon>
        <taxon>Oxalobacteraceae</taxon>
        <taxon>Telluria group</taxon>
        <taxon>Massilia</taxon>
    </lineage>
</organism>
<evidence type="ECO:0000313" key="1">
    <source>
        <dbReference type="EMBL" id="MFJ1472392.1"/>
    </source>
</evidence>
<dbReference type="EMBL" id="JASNRB020000044">
    <property type="protein sequence ID" value="MFJ1472392.1"/>
    <property type="molecule type" value="Genomic_DNA"/>
</dbReference>
<name>A0ACC7MKE5_9BURK</name>
<comment type="caution">
    <text evidence="1">The sequence shown here is derived from an EMBL/GenBank/DDBJ whole genome shotgun (WGS) entry which is preliminary data.</text>
</comment>
<evidence type="ECO:0000313" key="2">
    <source>
        <dbReference type="Proteomes" id="UP001168096"/>
    </source>
</evidence>
<dbReference type="Proteomes" id="UP001168096">
    <property type="component" value="Unassembled WGS sequence"/>
</dbReference>
<gene>
    <name evidence="1" type="primary">flhA</name>
    <name evidence="1" type="ORF">QPK29_032155</name>
</gene>
<proteinExistence type="predicted"/>
<keyword evidence="1" id="KW-0966">Cell projection</keyword>
<accession>A0ACC7MKE5</accession>